<keyword evidence="6" id="KW-0813">Transport</keyword>
<evidence type="ECO:0000256" key="7">
    <source>
        <dbReference type="SAM" id="Phobius"/>
    </source>
</evidence>
<keyword evidence="12" id="KW-1185">Reference proteome</keyword>
<feature type="transmembrane region" description="Helical" evidence="7">
    <location>
        <begin position="27"/>
        <end position="48"/>
    </location>
</feature>
<dbReference type="Proteomes" id="UP001059985">
    <property type="component" value="Chromosome"/>
</dbReference>
<evidence type="ECO:0000259" key="8">
    <source>
        <dbReference type="Pfam" id="PF01618"/>
    </source>
</evidence>
<evidence type="ECO:0000256" key="6">
    <source>
        <dbReference type="RuleBase" id="RU004057"/>
    </source>
</evidence>
<dbReference type="GO" id="GO:0017038">
    <property type="term" value="P:protein import"/>
    <property type="evidence" value="ECO:0007669"/>
    <property type="project" value="TreeGrafter"/>
</dbReference>
<evidence type="ECO:0000313" key="9">
    <source>
        <dbReference type="EMBL" id="UTO55191.1"/>
    </source>
</evidence>
<keyword evidence="6" id="KW-0653">Protein transport</keyword>
<dbReference type="PANTHER" id="PTHR30625:SF3">
    <property type="entry name" value="TOL-PAL SYSTEM PROTEIN TOLQ"/>
    <property type="match status" value="1"/>
</dbReference>
<evidence type="ECO:0000313" key="11">
    <source>
        <dbReference type="Proteomes" id="UP001059822"/>
    </source>
</evidence>
<reference evidence="9" key="1">
    <citation type="journal article" date="2022" name="Microorganisms">
        <title>Assembly and Comparison of Ca. Neoehrlichia mikurensis Genomes.</title>
        <authorList>
            <person name="Azagi T."/>
            <person name="Dirks R.P."/>
            <person name="Yebra-Pimentel E.S."/>
            <person name="Schaap P.J."/>
            <person name="Koehorst J.J."/>
            <person name="Esser H.J."/>
            <person name="Sprong H."/>
        </authorList>
    </citation>
    <scope>NUCLEOTIDE SEQUENCE</scope>
    <source>
        <strain evidence="10">18-2804</strain>
        <strain evidence="9">18-2837</strain>
    </source>
</reference>
<dbReference type="InterPro" id="IPR050790">
    <property type="entry name" value="ExbB/TolQ_transport"/>
</dbReference>
<dbReference type="AlphaFoldDB" id="A0A9Q9F4J3"/>
<keyword evidence="5 7" id="KW-0472">Membrane</keyword>
<dbReference type="EMBL" id="CP089285">
    <property type="protein sequence ID" value="UTO56111.1"/>
    <property type="molecule type" value="Genomic_DNA"/>
</dbReference>
<sequence>MESIPQPSNISIQNSLSLLNLFLQADIVVQAIILILVIFSIISWVIIFKKYVMLRTQIVKTDKFVENIKLLKSTNELHQHIHDDQCFIAKIYISGLTALQSDNLPLDNQKEYILQSINIEYHKTIDILESQVEVLATIGSSAPFIGLLGTVWGIMNSFQAISNATSNNLATIGPGIAEALLATAIGLITAIPATIFYNKFTVSIAKLSNKFNELISKFEIFLMIK</sequence>
<dbReference type="RefSeq" id="WP_218194232.1">
    <property type="nucleotide sequence ID" value="NZ_CP054597.1"/>
</dbReference>
<protein>
    <submittedName>
        <fullName evidence="9">MotA/TolQ/ExbB proton channel family protein</fullName>
    </submittedName>
</protein>
<dbReference type="PANTHER" id="PTHR30625">
    <property type="entry name" value="PROTEIN TOLQ"/>
    <property type="match status" value="1"/>
</dbReference>
<dbReference type="InterPro" id="IPR002898">
    <property type="entry name" value="MotA_ExbB_proton_chnl"/>
</dbReference>
<name>A0A9Q9F4J3_9RICK</name>
<evidence type="ECO:0000256" key="2">
    <source>
        <dbReference type="ARBA" id="ARBA00022475"/>
    </source>
</evidence>
<feature type="transmembrane region" description="Helical" evidence="7">
    <location>
        <begin position="175"/>
        <end position="197"/>
    </location>
</feature>
<feature type="transmembrane region" description="Helical" evidence="7">
    <location>
        <begin position="132"/>
        <end position="155"/>
    </location>
</feature>
<comment type="similarity">
    <text evidence="6">Belongs to the exbB/tolQ family.</text>
</comment>
<organism evidence="9 11">
    <name type="scientific">Neoehrlichia mikurensis</name>
    <dbReference type="NCBI Taxonomy" id="89586"/>
    <lineage>
        <taxon>Bacteria</taxon>
        <taxon>Pseudomonadati</taxon>
        <taxon>Pseudomonadota</taxon>
        <taxon>Alphaproteobacteria</taxon>
        <taxon>Rickettsiales</taxon>
        <taxon>Anaplasmataceae</taxon>
        <taxon>Candidatus Neoehrlichia</taxon>
    </lineage>
</organism>
<evidence type="ECO:0000256" key="1">
    <source>
        <dbReference type="ARBA" id="ARBA00004651"/>
    </source>
</evidence>
<dbReference type="Proteomes" id="UP001059822">
    <property type="component" value="Chromosome"/>
</dbReference>
<dbReference type="GO" id="GO:0005886">
    <property type="term" value="C:plasma membrane"/>
    <property type="evidence" value="ECO:0007669"/>
    <property type="project" value="UniProtKB-SubCell"/>
</dbReference>
<evidence type="ECO:0000313" key="12">
    <source>
        <dbReference type="Proteomes" id="UP001059985"/>
    </source>
</evidence>
<evidence type="ECO:0000256" key="4">
    <source>
        <dbReference type="ARBA" id="ARBA00022989"/>
    </source>
</evidence>
<proteinExistence type="inferred from homology"/>
<dbReference type="EMBL" id="CP089286">
    <property type="protein sequence ID" value="UTO55191.1"/>
    <property type="molecule type" value="Genomic_DNA"/>
</dbReference>
<evidence type="ECO:0000313" key="10">
    <source>
        <dbReference type="EMBL" id="UTO56111.1"/>
    </source>
</evidence>
<evidence type="ECO:0000256" key="3">
    <source>
        <dbReference type="ARBA" id="ARBA00022692"/>
    </source>
</evidence>
<dbReference type="Pfam" id="PF01618">
    <property type="entry name" value="MotA_ExbB"/>
    <property type="match status" value="1"/>
</dbReference>
<accession>A0A9Q9F4J3</accession>
<evidence type="ECO:0000256" key="5">
    <source>
        <dbReference type="ARBA" id="ARBA00023136"/>
    </source>
</evidence>
<keyword evidence="4 7" id="KW-1133">Transmembrane helix</keyword>
<feature type="domain" description="MotA/TolQ/ExbB proton channel" evidence="8">
    <location>
        <begin position="104"/>
        <end position="212"/>
    </location>
</feature>
<keyword evidence="2" id="KW-1003">Cell membrane</keyword>
<keyword evidence="3 7" id="KW-0812">Transmembrane</keyword>
<comment type="subcellular location">
    <subcellularLocation>
        <location evidence="1">Cell membrane</location>
        <topology evidence="1">Multi-pass membrane protein</topology>
    </subcellularLocation>
    <subcellularLocation>
        <location evidence="6">Membrane</location>
        <topology evidence="6">Multi-pass membrane protein</topology>
    </subcellularLocation>
</comment>
<gene>
    <name evidence="10" type="ORF">LUA81_03240</name>
    <name evidence="9" type="ORF">LUA82_03265</name>
</gene>